<feature type="domain" description="N-acetyltransferase" evidence="1">
    <location>
        <begin position="1"/>
        <end position="154"/>
    </location>
</feature>
<dbReference type="GO" id="GO:0016747">
    <property type="term" value="F:acyltransferase activity, transferring groups other than amino-acyl groups"/>
    <property type="evidence" value="ECO:0007669"/>
    <property type="project" value="InterPro"/>
</dbReference>
<dbReference type="InterPro" id="IPR016181">
    <property type="entry name" value="Acyl_CoA_acyltransferase"/>
</dbReference>
<dbReference type="AlphaFoldDB" id="A0AA95L1E2"/>
<protein>
    <submittedName>
        <fullName evidence="2">GNAT family N-acetyltransferase</fullName>
    </submittedName>
</protein>
<evidence type="ECO:0000313" key="3">
    <source>
        <dbReference type="Proteomes" id="UP001177943"/>
    </source>
</evidence>
<reference evidence="2" key="1">
    <citation type="submission" date="2023-05" db="EMBL/GenBank/DDBJ databases">
        <title>Comparative genomics of Bacillaceae isolates and their secondary metabolite potential.</title>
        <authorList>
            <person name="Song L."/>
            <person name="Nielsen L.J."/>
            <person name="Mohite O."/>
            <person name="Xu X."/>
            <person name="Weber T."/>
            <person name="Kovacs A.T."/>
        </authorList>
    </citation>
    <scope>NUCLEOTIDE SEQUENCE</scope>
    <source>
        <strain evidence="2">B2_4</strain>
    </source>
</reference>
<dbReference type="PROSITE" id="PS51186">
    <property type="entry name" value="GNAT"/>
    <property type="match status" value="1"/>
</dbReference>
<gene>
    <name evidence="2" type="ORF">QNH46_20360</name>
</gene>
<dbReference type="SUPFAM" id="SSF55729">
    <property type="entry name" value="Acyl-CoA N-acyltransferases (Nat)"/>
    <property type="match status" value="1"/>
</dbReference>
<name>A0AA95L1E2_9BACL</name>
<dbReference type="Pfam" id="PF00583">
    <property type="entry name" value="Acetyltransf_1"/>
    <property type="match status" value="1"/>
</dbReference>
<evidence type="ECO:0000259" key="1">
    <source>
        <dbReference type="PROSITE" id="PS51186"/>
    </source>
</evidence>
<accession>A0AA95L1E2</accession>
<dbReference type="RefSeq" id="WP_283925781.1">
    <property type="nucleotide sequence ID" value="NZ_CP126084.1"/>
</dbReference>
<sequence length="158" mass="17342">MITPLSLRDPEIAEQVWSLQHAAYRLEAHAVGVKHLPPLPDTFESLKNSPDTFYGEVTPEGEVLGAIAVILKKDGAVEITRLMVHPQHLRQGIGRSLLRHVIGKYPNTALFEVKAGKLNTPAVSLYEQQGFVAAGTLMAIPNVELTIYQLEPLKLSSL</sequence>
<proteinExistence type="predicted"/>
<organism evidence="2 3">
    <name type="scientific">Paenibacillus woosongensis</name>
    <dbReference type="NCBI Taxonomy" id="307580"/>
    <lineage>
        <taxon>Bacteria</taxon>
        <taxon>Bacillati</taxon>
        <taxon>Bacillota</taxon>
        <taxon>Bacilli</taxon>
        <taxon>Bacillales</taxon>
        <taxon>Paenibacillaceae</taxon>
        <taxon>Paenibacillus</taxon>
    </lineage>
</organism>
<evidence type="ECO:0000313" key="2">
    <source>
        <dbReference type="EMBL" id="WHX48401.1"/>
    </source>
</evidence>
<dbReference type="KEGG" id="pwn:QNH46_20360"/>
<dbReference type="CDD" id="cd04301">
    <property type="entry name" value="NAT_SF"/>
    <property type="match status" value="1"/>
</dbReference>
<dbReference type="Proteomes" id="UP001177943">
    <property type="component" value="Chromosome"/>
</dbReference>
<dbReference type="InterPro" id="IPR000182">
    <property type="entry name" value="GNAT_dom"/>
</dbReference>
<dbReference type="Gene3D" id="3.40.630.30">
    <property type="match status" value="1"/>
</dbReference>
<dbReference type="EMBL" id="CP126084">
    <property type="protein sequence ID" value="WHX48401.1"/>
    <property type="molecule type" value="Genomic_DNA"/>
</dbReference>